<dbReference type="InterPro" id="IPR041354">
    <property type="entry name" value="4PPT_N"/>
</dbReference>
<evidence type="ECO:0000256" key="6">
    <source>
        <dbReference type="ARBA" id="ARBA00022679"/>
    </source>
</evidence>
<comment type="caution">
    <text evidence="14">The sequence shown here is derived from an EMBL/GenBank/DDBJ whole genome shotgun (WGS) entry which is preliminary data.</text>
</comment>
<dbReference type="SUPFAM" id="SSF56214">
    <property type="entry name" value="4'-phosphopantetheinyl transferase"/>
    <property type="match status" value="1"/>
</dbReference>
<evidence type="ECO:0000259" key="12">
    <source>
        <dbReference type="Pfam" id="PF01648"/>
    </source>
</evidence>
<keyword evidence="7" id="KW-0259">Enterobactin biosynthesis</keyword>
<comment type="pathway">
    <text evidence="2">Siderophore biosynthesis; enterobactin biosynthesis.</text>
</comment>
<evidence type="ECO:0000256" key="5">
    <source>
        <dbReference type="ARBA" id="ARBA00019087"/>
    </source>
</evidence>
<evidence type="ECO:0000256" key="3">
    <source>
        <dbReference type="ARBA" id="ARBA00008342"/>
    </source>
</evidence>
<name>A0ABU6HFR5_9RHOB</name>
<protein>
    <recommendedName>
        <fullName evidence="5">Enterobactin synthase component D</fullName>
    </recommendedName>
    <alternativeName>
        <fullName evidence="8">4'-phosphopantetheinyl transferase EntD</fullName>
    </alternativeName>
    <alternativeName>
        <fullName evidence="9">Enterochelin synthase D</fullName>
    </alternativeName>
</protein>
<dbReference type="InterPro" id="IPR008278">
    <property type="entry name" value="4-PPantetheinyl_Trfase_dom"/>
</dbReference>
<proteinExistence type="inferred from homology"/>
<comment type="function">
    <text evidence="1">Involved in the biosynthesis of the siderophore enterobactin (enterochelin), which is a macrocyclic trimeric lactone of N-(2,3-dihydroxybenzoyl)-serine. The serine trilactone serves as a scaffolding for the three catechol functionalities that provide hexadentate coordination for the tightly ligated iron(2+) atoms. Plays an essential role in the assembly of the enterobactin by catalyzing the transfer of the 4'-phosphopantetheine (Ppant) moiety from coenzyme A to the apo-domains of both EntB (ArCP domain) and EntF (PCP domain) to yield their holo-forms which make them competent for the activation of 2,3-dihydroxybenzoate (DHB) and L-serine, respectively.</text>
</comment>
<keyword evidence="6 14" id="KW-0808">Transferase</keyword>
<dbReference type="PANTHER" id="PTHR38096:SF1">
    <property type="entry name" value="ENTEROBACTIN SYNTHASE COMPONENT D"/>
    <property type="match status" value="1"/>
</dbReference>
<dbReference type="EMBL" id="JAYLLH010000009">
    <property type="protein sequence ID" value="MEC3861300.1"/>
    <property type="molecule type" value="Genomic_DNA"/>
</dbReference>
<evidence type="ECO:0000313" key="14">
    <source>
        <dbReference type="EMBL" id="MEC3861300.1"/>
    </source>
</evidence>
<evidence type="ECO:0000256" key="11">
    <source>
        <dbReference type="ARBA" id="ARBA00049191"/>
    </source>
</evidence>
<evidence type="ECO:0000256" key="2">
    <source>
        <dbReference type="ARBA" id="ARBA00004993"/>
    </source>
</evidence>
<dbReference type="RefSeq" id="WP_326297016.1">
    <property type="nucleotide sequence ID" value="NZ_JAYLLH010000009.1"/>
</dbReference>
<dbReference type="Proteomes" id="UP001348149">
    <property type="component" value="Unassembled WGS sequence"/>
</dbReference>
<evidence type="ECO:0000256" key="1">
    <source>
        <dbReference type="ARBA" id="ARBA00003937"/>
    </source>
</evidence>
<dbReference type="PANTHER" id="PTHR38096">
    <property type="entry name" value="ENTEROBACTIN SYNTHASE COMPONENT D"/>
    <property type="match status" value="1"/>
</dbReference>
<evidence type="ECO:0000313" key="15">
    <source>
        <dbReference type="Proteomes" id="UP001348149"/>
    </source>
</evidence>
<dbReference type="GO" id="GO:0016740">
    <property type="term" value="F:transferase activity"/>
    <property type="evidence" value="ECO:0007669"/>
    <property type="project" value="UniProtKB-KW"/>
</dbReference>
<evidence type="ECO:0000256" key="8">
    <source>
        <dbReference type="ARBA" id="ARBA00029894"/>
    </source>
</evidence>
<organism evidence="14 15">
    <name type="scientific">Mesobacterium hydrothermale</name>
    <dbReference type="NCBI Taxonomy" id="3111907"/>
    <lineage>
        <taxon>Bacteria</taxon>
        <taxon>Pseudomonadati</taxon>
        <taxon>Pseudomonadota</taxon>
        <taxon>Alphaproteobacteria</taxon>
        <taxon>Rhodobacterales</taxon>
        <taxon>Roseobacteraceae</taxon>
        <taxon>Mesobacterium</taxon>
    </lineage>
</organism>
<evidence type="ECO:0000259" key="13">
    <source>
        <dbReference type="Pfam" id="PF17837"/>
    </source>
</evidence>
<gene>
    <name evidence="14" type="ORF">VK792_08390</name>
</gene>
<keyword evidence="15" id="KW-1185">Reference proteome</keyword>
<evidence type="ECO:0000256" key="4">
    <source>
        <dbReference type="ARBA" id="ARBA00011503"/>
    </source>
</evidence>
<dbReference type="Pfam" id="PF01648">
    <property type="entry name" value="ACPS"/>
    <property type="match status" value="1"/>
</dbReference>
<comment type="catalytic activity">
    <reaction evidence="11">
        <text>apo-[peptidyl-carrier protein] + CoA = holo-[peptidyl-carrier protein] + adenosine 3',5'-bisphosphate + H(+)</text>
        <dbReference type="Rhea" id="RHEA:46228"/>
        <dbReference type="Rhea" id="RHEA-COMP:11479"/>
        <dbReference type="Rhea" id="RHEA-COMP:11480"/>
        <dbReference type="ChEBI" id="CHEBI:15378"/>
        <dbReference type="ChEBI" id="CHEBI:29999"/>
        <dbReference type="ChEBI" id="CHEBI:57287"/>
        <dbReference type="ChEBI" id="CHEBI:58343"/>
        <dbReference type="ChEBI" id="CHEBI:64479"/>
    </reaction>
</comment>
<evidence type="ECO:0000256" key="10">
    <source>
        <dbReference type="ARBA" id="ARBA00049176"/>
    </source>
</evidence>
<evidence type="ECO:0000256" key="9">
    <source>
        <dbReference type="ARBA" id="ARBA00031996"/>
    </source>
</evidence>
<feature type="domain" description="4'-phosphopantetheinyl transferase N-terminal" evidence="13">
    <location>
        <begin position="39"/>
        <end position="104"/>
    </location>
</feature>
<comment type="subunit">
    <text evidence="4">EntB, EntD, EntE, and EntF form a multienzyme complex called enterobactin synthase.</text>
</comment>
<dbReference type="Pfam" id="PF17837">
    <property type="entry name" value="4PPT_N"/>
    <property type="match status" value="1"/>
</dbReference>
<dbReference type="InterPro" id="IPR037143">
    <property type="entry name" value="4-PPantetheinyl_Trfase_dom_sf"/>
</dbReference>
<dbReference type="InterPro" id="IPR003542">
    <property type="entry name" value="Enbac_synth_compD-like"/>
</dbReference>
<comment type="similarity">
    <text evidence="3">Belongs to the P-Pant transferase superfamily. EntD family.</text>
</comment>
<evidence type="ECO:0000256" key="7">
    <source>
        <dbReference type="ARBA" id="ARBA00023191"/>
    </source>
</evidence>
<comment type="catalytic activity">
    <reaction evidence="10">
        <text>apo-[aryl-carrier protein] + CoA = holo-[aryl-carrier protein] + adenosine 3',5'-bisphosphate + H(+)</text>
        <dbReference type="Rhea" id="RHEA:48404"/>
        <dbReference type="Rhea" id="RHEA-COMP:15903"/>
        <dbReference type="Rhea" id="RHEA-COMP:17557"/>
        <dbReference type="ChEBI" id="CHEBI:15378"/>
        <dbReference type="ChEBI" id="CHEBI:29999"/>
        <dbReference type="ChEBI" id="CHEBI:57287"/>
        <dbReference type="ChEBI" id="CHEBI:58343"/>
        <dbReference type="ChEBI" id="CHEBI:64479"/>
    </reaction>
</comment>
<dbReference type="PRINTS" id="PR01399">
    <property type="entry name" value="ENTSNTHTASED"/>
</dbReference>
<feature type="domain" description="4'-phosphopantetheinyl transferase" evidence="12">
    <location>
        <begin position="113"/>
        <end position="196"/>
    </location>
</feature>
<reference evidence="14 15" key="1">
    <citation type="submission" date="2024-01" db="EMBL/GenBank/DDBJ databases">
        <title>Mesobacterium rodlantinim sp. nov., isolated from shallow sea hydrothermal systems off Kueishantao Island.</title>
        <authorList>
            <person name="Su Z."/>
            <person name="Tang K."/>
        </authorList>
    </citation>
    <scope>NUCLEOTIDE SEQUENCE [LARGE SCALE GENOMIC DNA]</scope>
    <source>
        <strain evidence="14 15">TK19101</strain>
    </source>
</reference>
<sequence length="233" mass="24871">MSLHGLQRLLGEIEPDLSPVFCTGAADPHEDDDGLYPIEAAAVVRAVDKRRREFAAGRRAARCAMRKMGHAPQPVPAGDDRAPVWPRGLAGSISHTDFAALGIVSCQAETRTVGVDIEADQPIDPALVPEICTPEELDIGAPDDLTAARRIFSAKEAAYKAQFPLTATIFGFDGLHISALDATTLEARFTRDVPPFRAGDVLTVRQWARHGVILSLCALPGLPCSVDNPGAFA</sequence>
<accession>A0ABU6HFR5</accession>